<dbReference type="EMBL" id="JAOPHQ010002485">
    <property type="protein sequence ID" value="KAK0146896.1"/>
    <property type="molecule type" value="Genomic_DNA"/>
</dbReference>
<sequence length="155" mass="17445">MSLKRSETYYRNDIFLLKDYETWYVEHLRSYELTDKSKSHTVKYVHQLTDQMPQFAYKVSGKLILTNKHFIQYQYVGGGGGPDAAARIPAAGQQAGPGLLQAVGQLGPAQTRARDHLAQEQPQQPQSGLKHLGADSQKCQVLLEDEVRIPIKLVH</sequence>
<evidence type="ECO:0000256" key="1">
    <source>
        <dbReference type="SAM" id="MobiDB-lite"/>
    </source>
</evidence>
<comment type="caution">
    <text evidence="2">The sequence shown here is derived from an EMBL/GenBank/DDBJ whole genome shotgun (WGS) entry which is preliminary data.</text>
</comment>
<name>A0AA47P1F9_MERPO</name>
<feature type="region of interest" description="Disordered" evidence="1">
    <location>
        <begin position="110"/>
        <end position="131"/>
    </location>
</feature>
<reference evidence="2" key="1">
    <citation type="journal article" date="2023" name="Front. Mar. Sci.">
        <title>A new Merluccius polli reference genome to investigate the effects of global change in West African waters.</title>
        <authorList>
            <person name="Mateo J.L."/>
            <person name="Blanco-Fernandez C."/>
            <person name="Garcia-Vazquez E."/>
            <person name="Machado-Schiaffino G."/>
        </authorList>
    </citation>
    <scope>NUCLEOTIDE SEQUENCE</scope>
    <source>
        <strain evidence="2">C29</strain>
        <tissue evidence="2">Fin</tissue>
    </source>
</reference>
<protein>
    <submittedName>
        <fullName evidence="2">Uncharacterized protein</fullName>
    </submittedName>
</protein>
<gene>
    <name evidence="2" type="ORF">N1851_013773</name>
</gene>
<proteinExistence type="predicted"/>
<evidence type="ECO:0000313" key="2">
    <source>
        <dbReference type="EMBL" id="KAK0146896.1"/>
    </source>
</evidence>
<organism evidence="2 3">
    <name type="scientific">Merluccius polli</name>
    <name type="common">Benguela hake</name>
    <name type="synonym">Merluccius cadenati</name>
    <dbReference type="NCBI Taxonomy" id="89951"/>
    <lineage>
        <taxon>Eukaryota</taxon>
        <taxon>Metazoa</taxon>
        <taxon>Chordata</taxon>
        <taxon>Craniata</taxon>
        <taxon>Vertebrata</taxon>
        <taxon>Euteleostomi</taxon>
        <taxon>Actinopterygii</taxon>
        <taxon>Neopterygii</taxon>
        <taxon>Teleostei</taxon>
        <taxon>Neoteleostei</taxon>
        <taxon>Acanthomorphata</taxon>
        <taxon>Zeiogadaria</taxon>
        <taxon>Gadariae</taxon>
        <taxon>Gadiformes</taxon>
        <taxon>Gadoidei</taxon>
        <taxon>Merlucciidae</taxon>
        <taxon>Merluccius</taxon>
    </lineage>
</organism>
<accession>A0AA47P1F9</accession>
<dbReference type="Proteomes" id="UP001174136">
    <property type="component" value="Unassembled WGS sequence"/>
</dbReference>
<evidence type="ECO:0000313" key="3">
    <source>
        <dbReference type="Proteomes" id="UP001174136"/>
    </source>
</evidence>
<keyword evidence="3" id="KW-1185">Reference proteome</keyword>
<dbReference type="AlphaFoldDB" id="A0AA47P1F9"/>